<dbReference type="Pfam" id="PF06041">
    <property type="entry name" value="DUF924"/>
    <property type="match status" value="1"/>
</dbReference>
<dbReference type="InterPro" id="IPR011990">
    <property type="entry name" value="TPR-like_helical_dom_sf"/>
</dbReference>
<dbReference type="InterPro" id="IPR010323">
    <property type="entry name" value="DUF924"/>
</dbReference>
<dbReference type="EMBL" id="JAAZHI010000035">
    <property type="protein sequence ID" value="NLA54998.1"/>
    <property type="molecule type" value="Genomic_DNA"/>
</dbReference>
<dbReference type="Gene3D" id="1.20.58.320">
    <property type="entry name" value="TPR-like"/>
    <property type="match status" value="1"/>
</dbReference>
<protein>
    <submittedName>
        <fullName evidence="1">DUF924 family protein</fullName>
    </submittedName>
</protein>
<dbReference type="SUPFAM" id="SSF48452">
    <property type="entry name" value="TPR-like"/>
    <property type="match status" value="1"/>
</dbReference>
<gene>
    <name evidence="1" type="ORF">GX859_01665</name>
</gene>
<sequence length="185" mass="21076">MSTLTAQPCITELADFWRNVVAEGLWMVKDPDFDRLFRERFLTAHMEAAARRCDDWIRTPHGALALLVLLDQFPRNAFRGTAHMFATDGLALMSGREAEKLGHMQRVEDGFRVFFVYPFTHSEDPVDQTLSLTLAARLGGRRADGMRGHHDIIRRFGRFPHRNWLLGRESTAEERAFLADGGFAG</sequence>
<accession>A0A7X6PL61</accession>
<reference evidence="1 2" key="1">
    <citation type="journal article" date="2020" name="Biotechnol. Biofuels">
        <title>New insights from the biogas microbiome by comprehensive genome-resolved metagenomics of nearly 1600 species originating from multiple anaerobic digesters.</title>
        <authorList>
            <person name="Campanaro S."/>
            <person name="Treu L."/>
            <person name="Rodriguez-R L.M."/>
            <person name="Kovalovszki A."/>
            <person name="Ziels R.M."/>
            <person name="Maus I."/>
            <person name="Zhu X."/>
            <person name="Kougias P.G."/>
            <person name="Basile A."/>
            <person name="Luo G."/>
            <person name="Schluter A."/>
            <person name="Konstantinidis K.T."/>
            <person name="Angelidaki I."/>
        </authorList>
    </citation>
    <scope>NUCLEOTIDE SEQUENCE [LARGE SCALE GENOMIC DNA]</scope>
    <source>
        <strain evidence="1">AS15tlH2ME_198</strain>
    </source>
</reference>
<evidence type="ECO:0000313" key="1">
    <source>
        <dbReference type="EMBL" id="NLA54998.1"/>
    </source>
</evidence>
<evidence type="ECO:0000313" key="2">
    <source>
        <dbReference type="Proteomes" id="UP000557899"/>
    </source>
</evidence>
<dbReference type="Gene3D" id="1.25.40.10">
    <property type="entry name" value="Tetratricopeptide repeat domain"/>
    <property type="match status" value="1"/>
</dbReference>
<comment type="caution">
    <text evidence="1">The sequence shown here is derived from an EMBL/GenBank/DDBJ whole genome shotgun (WGS) entry which is preliminary data.</text>
</comment>
<dbReference type="AlphaFoldDB" id="A0A7X6PL61"/>
<name>A0A7X6PL61_9CORY</name>
<dbReference type="Proteomes" id="UP000557899">
    <property type="component" value="Unassembled WGS sequence"/>
</dbReference>
<proteinExistence type="predicted"/>
<organism evidence="1 2">
    <name type="scientific">Corynebacterium humireducens</name>
    <dbReference type="NCBI Taxonomy" id="1223514"/>
    <lineage>
        <taxon>Bacteria</taxon>
        <taxon>Bacillati</taxon>
        <taxon>Actinomycetota</taxon>
        <taxon>Actinomycetes</taxon>
        <taxon>Mycobacteriales</taxon>
        <taxon>Corynebacteriaceae</taxon>
        <taxon>Corynebacterium</taxon>
    </lineage>
</organism>